<evidence type="ECO:0000313" key="2">
    <source>
        <dbReference type="Proteomes" id="UP001366060"/>
    </source>
</evidence>
<sequence>MINILSSKHYKYLLVPVVLALTACTSKPREVHASIPLVSSNEAKPDQTILPANFSSILSNPSSTQLTHGQYDVTVMPTYVSALGYPCRKLIFSASNVQPKKRIACEITYKENDKLAKSWFLENAIIESDDNIAL</sequence>
<gene>
    <name evidence="1" type="ORF">V6255_14135</name>
</gene>
<dbReference type="EMBL" id="JBAKBA010000037">
    <property type="protein sequence ID" value="MEL0660273.1"/>
    <property type="molecule type" value="Genomic_DNA"/>
</dbReference>
<evidence type="ECO:0008006" key="3">
    <source>
        <dbReference type="Google" id="ProtNLM"/>
    </source>
</evidence>
<comment type="caution">
    <text evidence="1">The sequence shown here is derived from an EMBL/GenBank/DDBJ whole genome shotgun (WGS) entry which is preliminary data.</text>
</comment>
<keyword evidence="2" id="KW-1185">Reference proteome</keyword>
<organism evidence="1 2">
    <name type="scientific">Psychromonas arctica</name>
    <dbReference type="NCBI Taxonomy" id="168275"/>
    <lineage>
        <taxon>Bacteria</taxon>
        <taxon>Pseudomonadati</taxon>
        <taxon>Pseudomonadota</taxon>
        <taxon>Gammaproteobacteria</taxon>
        <taxon>Alteromonadales</taxon>
        <taxon>Psychromonadaceae</taxon>
        <taxon>Psychromonas</taxon>
    </lineage>
</organism>
<name>A0ABU9HEE1_9GAMM</name>
<reference evidence="1 2" key="1">
    <citation type="submission" date="2024-02" db="EMBL/GenBank/DDBJ databases">
        <title>Bacteria isolated from the canopy kelp, Nereocystis luetkeana.</title>
        <authorList>
            <person name="Pfister C.A."/>
            <person name="Younker I.T."/>
            <person name="Light S.H."/>
        </authorList>
    </citation>
    <scope>NUCLEOTIDE SEQUENCE [LARGE SCALE GENOMIC DNA]</scope>
    <source>
        <strain evidence="1 2">TI.2.07</strain>
    </source>
</reference>
<proteinExistence type="predicted"/>
<dbReference type="Proteomes" id="UP001366060">
    <property type="component" value="Unassembled WGS sequence"/>
</dbReference>
<evidence type="ECO:0000313" key="1">
    <source>
        <dbReference type="EMBL" id="MEL0660273.1"/>
    </source>
</evidence>
<protein>
    <recommendedName>
        <fullName evidence="3">Lipoprotein</fullName>
    </recommendedName>
</protein>
<dbReference type="RefSeq" id="WP_341628740.1">
    <property type="nucleotide sequence ID" value="NZ_JBAKBA010000037.1"/>
</dbReference>
<accession>A0ABU9HEE1</accession>